<feature type="chain" id="PRO_5023138725" evidence="3">
    <location>
        <begin position="23"/>
        <end position="448"/>
    </location>
</feature>
<name>A0A5C0AX98_9BURK</name>
<evidence type="ECO:0000313" key="6">
    <source>
        <dbReference type="Proteomes" id="UP000325161"/>
    </source>
</evidence>
<keyword evidence="3" id="KW-0732">Signal</keyword>
<feature type="compositionally biased region" description="Pro residues" evidence="2">
    <location>
        <begin position="32"/>
        <end position="50"/>
    </location>
</feature>
<dbReference type="Gene3D" id="1.10.530.10">
    <property type="match status" value="1"/>
</dbReference>
<organism evidence="5 6">
    <name type="scientific">Pigmentiphaga aceris</name>
    <dbReference type="NCBI Taxonomy" id="1940612"/>
    <lineage>
        <taxon>Bacteria</taxon>
        <taxon>Pseudomonadati</taxon>
        <taxon>Pseudomonadota</taxon>
        <taxon>Betaproteobacteria</taxon>
        <taxon>Burkholderiales</taxon>
        <taxon>Alcaligenaceae</taxon>
        <taxon>Pigmentiphaga</taxon>
    </lineage>
</organism>
<feature type="compositionally biased region" description="Low complexity" evidence="2">
    <location>
        <begin position="21"/>
        <end position="31"/>
    </location>
</feature>
<feature type="compositionally biased region" description="Low complexity" evidence="2">
    <location>
        <begin position="51"/>
        <end position="71"/>
    </location>
</feature>
<evidence type="ECO:0000256" key="2">
    <source>
        <dbReference type="SAM" id="MobiDB-lite"/>
    </source>
</evidence>
<proteinExistence type="predicted"/>
<dbReference type="InterPro" id="IPR023346">
    <property type="entry name" value="Lysozyme-like_dom_sf"/>
</dbReference>
<dbReference type="EMBL" id="CP043046">
    <property type="protein sequence ID" value="QEI05460.1"/>
    <property type="molecule type" value="Genomic_DNA"/>
</dbReference>
<feature type="compositionally biased region" description="Polar residues" evidence="2">
    <location>
        <begin position="420"/>
        <end position="434"/>
    </location>
</feature>
<dbReference type="OrthoDB" id="9772911at2"/>
<dbReference type="PANTHER" id="PTHR30163">
    <property type="entry name" value="MEMBRANE-BOUND LYTIC MUREIN TRANSGLYCOSYLASE B"/>
    <property type="match status" value="1"/>
</dbReference>
<evidence type="ECO:0000313" key="5">
    <source>
        <dbReference type="EMBL" id="QEI05460.1"/>
    </source>
</evidence>
<dbReference type="KEGG" id="pacr:FXN63_06100"/>
<dbReference type="Gene3D" id="1.10.8.350">
    <property type="entry name" value="Bacterial muramidase"/>
    <property type="match status" value="1"/>
</dbReference>
<dbReference type="InterPro" id="IPR011757">
    <property type="entry name" value="Lytic_transglycosylase_MltB"/>
</dbReference>
<dbReference type="AlphaFoldDB" id="A0A5C0AX98"/>
<dbReference type="InterPro" id="IPR043426">
    <property type="entry name" value="MltB-like"/>
</dbReference>
<dbReference type="NCBIfam" id="TIGR02282">
    <property type="entry name" value="MltB"/>
    <property type="match status" value="1"/>
</dbReference>
<feature type="domain" description="Transglycosylase SLT" evidence="4">
    <location>
        <begin position="89"/>
        <end position="385"/>
    </location>
</feature>
<feature type="region of interest" description="Disordered" evidence="2">
    <location>
        <begin position="406"/>
        <end position="448"/>
    </location>
</feature>
<feature type="region of interest" description="Disordered" evidence="2">
    <location>
        <begin position="21"/>
        <end position="84"/>
    </location>
</feature>
<evidence type="ECO:0000259" key="4">
    <source>
        <dbReference type="Pfam" id="PF13406"/>
    </source>
</evidence>
<evidence type="ECO:0000256" key="3">
    <source>
        <dbReference type="SAM" id="SignalP"/>
    </source>
</evidence>
<dbReference type="Pfam" id="PF13406">
    <property type="entry name" value="SLT_2"/>
    <property type="match status" value="1"/>
</dbReference>
<dbReference type="SUPFAM" id="SSF53955">
    <property type="entry name" value="Lysozyme-like"/>
    <property type="match status" value="1"/>
</dbReference>
<reference evidence="5 6" key="1">
    <citation type="submission" date="2019-08" db="EMBL/GenBank/DDBJ databases">
        <title>Amphibian skin-associated Pigmentiphaga: genome sequence and occurrence across geography and hosts.</title>
        <authorList>
            <person name="Bletz M.C."/>
            <person name="Bunk B."/>
            <person name="Sproeer C."/>
            <person name="Biwer P."/>
            <person name="Reiter S."/>
            <person name="Rabemananjara F.C.E."/>
            <person name="Schulz S."/>
            <person name="Overmann J."/>
            <person name="Vences M."/>
        </authorList>
    </citation>
    <scope>NUCLEOTIDE SEQUENCE [LARGE SCALE GENOMIC DNA]</scope>
    <source>
        <strain evidence="5 6">Mada1488</strain>
    </source>
</reference>
<dbReference type="Proteomes" id="UP000325161">
    <property type="component" value="Chromosome"/>
</dbReference>
<feature type="signal peptide" evidence="3">
    <location>
        <begin position="1"/>
        <end position="22"/>
    </location>
</feature>
<dbReference type="InterPro" id="IPR031304">
    <property type="entry name" value="SLT_2"/>
</dbReference>
<dbReference type="GO" id="GO:0009253">
    <property type="term" value="P:peptidoglycan catabolic process"/>
    <property type="evidence" value="ECO:0007669"/>
    <property type="project" value="TreeGrafter"/>
</dbReference>
<protein>
    <submittedName>
        <fullName evidence="5">Lytic murein transglycosylase B</fullName>
    </submittedName>
</protein>
<dbReference type="GO" id="GO:0008933">
    <property type="term" value="F:peptidoglycan lytic transglycosylase activity"/>
    <property type="evidence" value="ECO:0007669"/>
    <property type="project" value="TreeGrafter"/>
</dbReference>
<keyword evidence="6" id="KW-1185">Reference proteome</keyword>
<gene>
    <name evidence="5" type="primary">mltB</name>
    <name evidence="5" type="ORF">FXN63_06100</name>
</gene>
<sequence length="448" mass="47481">MRVSMVCMAVAASLASAGMANAQTPSTTQPAQPAPAKPQKPATTPAPRPAAKPAAPSQAAKPAASPARAATPPAPKPDPVTYATRPAGMAFTDKVVAQGLDRQYVQSALASARYVSVAARAIMPPASPSVRSWTRYRARFVEQQRIQAGLAFWDQNREVLARAQARYGVPASVIVSIIGVETFYGRVMGDFRILDALATLGFDFPSDAPRDRSEFFQEQLAEYLLFCKERGLDPRTLRGSFAGAIGLPQFMPGSIRRFAVAADGGTPDLVNHRDDAVMSVANFLVEHGWQRDQPVFSPRGLPTDPAPLVDGGLAPTLDWSTLQQAGAVLPQEAGGAWSALKVGIIDLIDGDTGNAEYRLALPNFFVITQYNRSYFYAASVADLAQALEAGQGSYVPPAPAAVRAAMPAARPAPTQGPAPYTSQRTRTVDPSLTSPEAMPDTVPAGQQP</sequence>
<evidence type="ECO:0000256" key="1">
    <source>
        <dbReference type="PIRSR" id="PIRSR611757-1"/>
    </source>
</evidence>
<feature type="active site" evidence="1">
    <location>
        <position position="181"/>
    </location>
</feature>
<dbReference type="PANTHER" id="PTHR30163:SF9">
    <property type="entry name" value="MEMBRANE-BOUND LYTIC MUREIN TRANSGLYCOSYLASE B"/>
    <property type="match status" value="1"/>
</dbReference>
<accession>A0A5C0AX98</accession>
<dbReference type="RefSeq" id="WP_148813696.1">
    <property type="nucleotide sequence ID" value="NZ_CP043046.1"/>
</dbReference>